<evidence type="ECO:0000313" key="2">
    <source>
        <dbReference type="EMBL" id="RIY34406.1"/>
    </source>
</evidence>
<sequence length="232" mass="25902">MQRILRKCLGSLALVALLAGCTNYSVVNVPHISNNYRYVTLQADDYDLYSDLRDQLAVQDIEVITNKTSKAKLLDIVRKVSVNKKVLPVDEVRYRPAGFEGSNSLNPLEITSIDQCVDNHLNLACIQNFIPNIFINSYAQDSKTLSRLEDGSTGQIIYIANATGTISVPTLGSVSLLDIQSDTQLNDETQPLAQVRTAKQNTILLKRTIAESIVNKIVFILEDQTIREYNRK</sequence>
<feature type="chain" id="PRO_5017200221" description="Lipoprotein" evidence="1">
    <location>
        <begin position="28"/>
        <end position="232"/>
    </location>
</feature>
<dbReference type="AlphaFoldDB" id="A0A3A1YAP1"/>
<evidence type="ECO:0008006" key="4">
    <source>
        <dbReference type="Google" id="ProtNLM"/>
    </source>
</evidence>
<protein>
    <recommendedName>
        <fullName evidence="4">Lipoprotein</fullName>
    </recommendedName>
</protein>
<dbReference type="OrthoDB" id="5676423at2"/>
<dbReference type="EMBL" id="NRHC01000004">
    <property type="protein sequence ID" value="RIY34406.1"/>
    <property type="molecule type" value="Genomic_DNA"/>
</dbReference>
<gene>
    <name evidence="2" type="ORF">CKF54_00675</name>
</gene>
<accession>A0A3A1YAP1</accession>
<name>A0A3A1YAP1_9GAMM</name>
<proteinExistence type="predicted"/>
<keyword evidence="1" id="KW-0732">Signal</keyword>
<dbReference type="Proteomes" id="UP000265691">
    <property type="component" value="Unassembled WGS sequence"/>
</dbReference>
<evidence type="ECO:0000256" key="1">
    <source>
        <dbReference type="SAM" id="SignalP"/>
    </source>
</evidence>
<feature type="signal peptide" evidence="1">
    <location>
        <begin position="1"/>
        <end position="27"/>
    </location>
</feature>
<comment type="caution">
    <text evidence="2">The sequence shown here is derived from an EMBL/GenBank/DDBJ whole genome shotgun (WGS) entry which is preliminary data.</text>
</comment>
<dbReference type="PROSITE" id="PS51257">
    <property type="entry name" value="PROKAR_LIPOPROTEIN"/>
    <property type="match status" value="1"/>
</dbReference>
<keyword evidence="3" id="KW-1185">Reference proteome</keyword>
<organism evidence="2 3">
    <name type="scientific">Psittacicella hinzii</name>
    <dbReference type="NCBI Taxonomy" id="2028575"/>
    <lineage>
        <taxon>Bacteria</taxon>
        <taxon>Pseudomonadati</taxon>
        <taxon>Pseudomonadota</taxon>
        <taxon>Gammaproteobacteria</taxon>
        <taxon>Pasteurellales</taxon>
        <taxon>Psittacicellaceae</taxon>
        <taxon>Psittacicella</taxon>
    </lineage>
</organism>
<evidence type="ECO:0000313" key="3">
    <source>
        <dbReference type="Proteomes" id="UP000265691"/>
    </source>
</evidence>
<dbReference type="RefSeq" id="WP_119524343.1">
    <property type="nucleotide sequence ID" value="NZ_NRHC01000004.1"/>
</dbReference>
<reference evidence="2 3" key="1">
    <citation type="submission" date="2017-08" db="EMBL/GenBank/DDBJ databases">
        <title>Reclassification of Bisgaard taxon 37 and 44.</title>
        <authorList>
            <person name="Christensen H."/>
        </authorList>
    </citation>
    <scope>NUCLEOTIDE SEQUENCE [LARGE SCALE GENOMIC DNA]</scope>
    <source>
        <strain evidence="2 3">B96_3</strain>
    </source>
</reference>